<dbReference type="CDD" id="cd12797">
    <property type="entry name" value="M23_peptidase"/>
    <property type="match status" value="1"/>
</dbReference>
<feature type="domain" description="M23ase beta-sheet core" evidence="1">
    <location>
        <begin position="49"/>
        <end position="117"/>
    </location>
</feature>
<protein>
    <submittedName>
        <fullName evidence="2">Putative peptidase</fullName>
    </submittedName>
</protein>
<dbReference type="InterPro" id="IPR011055">
    <property type="entry name" value="Dup_hybrid_motif"/>
</dbReference>
<dbReference type="EMBL" id="CYXP01000004">
    <property type="protein sequence ID" value="CUN14788.1"/>
    <property type="molecule type" value="Genomic_DNA"/>
</dbReference>
<evidence type="ECO:0000313" key="2">
    <source>
        <dbReference type="EMBL" id="CUN14788.1"/>
    </source>
</evidence>
<dbReference type="PANTHER" id="PTHR21666">
    <property type="entry name" value="PEPTIDASE-RELATED"/>
    <property type="match status" value="1"/>
</dbReference>
<proteinExistence type="predicted"/>
<gene>
    <name evidence="2" type="ORF">ERS852429_02182</name>
</gene>
<evidence type="ECO:0000313" key="3">
    <source>
        <dbReference type="Proteomes" id="UP000095591"/>
    </source>
</evidence>
<evidence type="ECO:0000259" key="1">
    <source>
        <dbReference type="Pfam" id="PF01551"/>
    </source>
</evidence>
<organism evidence="2 3">
    <name type="scientific">Parabacteroides distasonis</name>
    <dbReference type="NCBI Taxonomy" id="823"/>
    <lineage>
        <taxon>Bacteria</taxon>
        <taxon>Pseudomonadati</taxon>
        <taxon>Bacteroidota</taxon>
        <taxon>Bacteroidia</taxon>
        <taxon>Bacteroidales</taxon>
        <taxon>Tannerellaceae</taxon>
        <taxon>Parabacteroides</taxon>
    </lineage>
</organism>
<dbReference type="InterPro" id="IPR016047">
    <property type="entry name" value="M23ase_b-sheet_dom"/>
</dbReference>
<accession>A0A173UMI4</accession>
<dbReference type="AlphaFoldDB" id="A0A173UMI4"/>
<sequence length="562" mass="64061">MNIRSIYLAGLFAIIGSHIINTNAQQLRNPFDFPILLSGNFGELRSNHFHSGIDFKTQGVEGKPVHTVLEGYVSRISVSPWGYGNGLYITHPDGTTTVYGHLQKFSKKIANYVKEQQYAQESFNVNLFLTPDLLPVEKNEVVALSGNTGSSGGPHLHFEVRDTETEEVMDPLDYFSDRITDTRPPKIQGIQIVPIEGKGVVNGKSKKLEIKPVTAKNGKQTITGKIEAWGEIGLAVKAYDYMDNTTNIYGVREITLTADSQVIFHSNLDKFAFDETRYLNTFTDYEEWKDHRSFYMRSFIEPGNRLRFLESVNRGILRIDEPRTYHLTYTLADAFGNATRLSIWIEGKKQEIPQIDTTHTELFHWGSENRFGAKGIRLVIPKGNLYNDLYFRYSVKEDSTSLSATHILHDKPIPLHGTAQLSLFLQSDTLENKQQYGVVRLQNGRASWMGGTYRNGWIDANIKELGSYKIQQDTKAPVITPINQQTWISKQNFIFRLSDNLSGVQTYRGEIDGQFVLFEMNNKSVITYRFDKERLQRGKHELKLIVTDACGNESIYTHPFTW</sequence>
<dbReference type="InterPro" id="IPR050570">
    <property type="entry name" value="Cell_wall_metabolism_enzyme"/>
</dbReference>
<dbReference type="RefSeq" id="WP_057319396.1">
    <property type="nucleotide sequence ID" value="NZ_CYXP01000004.1"/>
</dbReference>
<dbReference type="Pfam" id="PF01551">
    <property type="entry name" value="Peptidase_M23"/>
    <property type="match status" value="1"/>
</dbReference>
<dbReference type="Gene3D" id="2.70.70.10">
    <property type="entry name" value="Glucose Permease (Domain IIA)"/>
    <property type="match status" value="1"/>
</dbReference>
<dbReference type="SUPFAM" id="SSF51261">
    <property type="entry name" value="Duplicated hybrid motif"/>
    <property type="match status" value="1"/>
</dbReference>
<dbReference type="Proteomes" id="UP000095591">
    <property type="component" value="Unassembled WGS sequence"/>
</dbReference>
<dbReference type="GO" id="GO:0004222">
    <property type="term" value="F:metalloendopeptidase activity"/>
    <property type="evidence" value="ECO:0007669"/>
    <property type="project" value="TreeGrafter"/>
</dbReference>
<reference evidence="2 3" key="1">
    <citation type="submission" date="2015-09" db="EMBL/GenBank/DDBJ databases">
        <authorList>
            <consortium name="Pathogen Informatics"/>
        </authorList>
    </citation>
    <scope>NUCLEOTIDE SEQUENCE [LARGE SCALE GENOMIC DNA]</scope>
    <source>
        <strain evidence="2 3">2789STDY5608872</strain>
    </source>
</reference>
<dbReference type="PANTHER" id="PTHR21666:SF285">
    <property type="entry name" value="M23 FAMILY METALLOPEPTIDASE"/>
    <property type="match status" value="1"/>
</dbReference>
<name>A0A173UMI4_PARDI</name>